<keyword evidence="7 10" id="KW-0378">Hydrolase</keyword>
<dbReference type="STRING" id="407234.SAMN05421795_10367"/>
<comment type="similarity">
    <text evidence="4 10">Belongs to the HAD-like hydrolase superfamily. CbbY/CbbZ/Gph/YieH family.</text>
</comment>
<dbReference type="CDD" id="cd07512">
    <property type="entry name" value="HAD_PGPase"/>
    <property type="match status" value="1"/>
</dbReference>
<dbReference type="Gene3D" id="1.10.150.240">
    <property type="entry name" value="Putative phosphatase, domain 2"/>
    <property type="match status" value="1"/>
</dbReference>
<dbReference type="PRINTS" id="PR00413">
    <property type="entry name" value="HADHALOGNASE"/>
</dbReference>
<evidence type="ECO:0000256" key="8">
    <source>
        <dbReference type="ARBA" id="ARBA00022842"/>
    </source>
</evidence>
<dbReference type="Pfam" id="PF00702">
    <property type="entry name" value="Hydrolase"/>
    <property type="match status" value="1"/>
</dbReference>
<comment type="pathway">
    <text evidence="3 10">Organic acid metabolism; glycolate biosynthesis; glycolate from 2-phosphoglycolate: step 1/1.</text>
</comment>
<dbReference type="Gene3D" id="3.40.50.1000">
    <property type="entry name" value="HAD superfamily/HAD-like"/>
    <property type="match status" value="1"/>
</dbReference>
<dbReference type="PANTHER" id="PTHR43434">
    <property type="entry name" value="PHOSPHOGLYCOLATE PHOSPHATASE"/>
    <property type="match status" value="1"/>
</dbReference>
<evidence type="ECO:0000256" key="3">
    <source>
        <dbReference type="ARBA" id="ARBA00004818"/>
    </source>
</evidence>
<keyword evidence="8 10" id="KW-0460">Magnesium</keyword>
<dbReference type="HAMAP" id="MF_00495">
    <property type="entry name" value="GPH_hydrolase_bact"/>
    <property type="match status" value="1"/>
</dbReference>
<dbReference type="GO" id="GO:0005975">
    <property type="term" value="P:carbohydrate metabolic process"/>
    <property type="evidence" value="ECO:0007669"/>
    <property type="project" value="InterPro"/>
</dbReference>
<dbReference type="NCBIfam" id="TIGR01449">
    <property type="entry name" value="PGP_bact"/>
    <property type="match status" value="1"/>
</dbReference>
<evidence type="ECO:0000256" key="5">
    <source>
        <dbReference type="ARBA" id="ARBA00013078"/>
    </source>
</evidence>
<evidence type="ECO:0000256" key="2">
    <source>
        <dbReference type="ARBA" id="ARBA00001946"/>
    </source>
</evidence>
<evidence type="ECO:0000256" key="1">
    <source>
        <dbReference type="ARBA" id="ARBA00000830"/>
    </source>
</evidence>
<dbReference type="Proteomes" id="UP000186098">
    <property type="component" value="Unassembled WGS sequence"/>
</dbReference>
<gene>
    <name evidence="11" type="ORF">SAMN05421795_10367</name>
</gene>
<feature type="binding site" evidence="10">
    <location>
        <position position="9"/>
    </location>
    <ligand>
        <name>Mg(2+)</name>
        <dbReference type="ChEBI" id="CHEBI:18420"/>
    </ligand>
</feature>
<dbReference type="InterPro" id="IPR050155">
    <property type="entry name" value="HAD-like_hydrolase_sf"/>
</dbReference>
<dbReference type="SFLD" id="SFLDG01129">
    <property type="entry name" value="C1.5:_HAD__Beta-PGM__Phosphata"/>
    <property type="match status" value="1"/>
</dbReference>
<dbReference type="InterPro" id="IPR037512">
    <property type="entry name" value="PGPase_prok"/>
</dbReference>
<dbReference type="SUPFAM" id="SSF56784">
    <property type="entry name" value="HAD-like"/>
    <property type="match status" value="1"/>
</dbReference>
<dbReference type="InterPro" id="IPR023198">
    <property type="entry name" value="PGP-like_dom2"/>
</dbReference>
<keyword evidence="6 10" id="KW-0479">Metal-binding</keyword>
<dbReference type="GO" id="GO:0046295">
    <property type="term" value="P:glycolate biosynthetic process"/>
    <property type="evidence" value="ECO:0007669"/>
    <property type="project" value="UniProtKB-UniRule"/>
</dbReference>
<dbReference type="AlphaFoldDB" id="A0A1N7LHV4"/>
<dbReference type="PANTHER" id="PTHR43434:SF1">
    <property type="entry name" value="PHOSPHOGLYCOLATE PHOSPHATASE"/>
    <property type="match status" value="1"/>
</dbReference>
<name>A0A1N7LHV4_9RHOB</name>
<dbReference type="InterPro" id="IPR006439">
    <property type="entry name" value="HAD-SF_hydro_IA"/>
</dbReference>
<dbReference type="UniPathway" id="UPA00865">
    <property type="reaction ID" value="UER00834"/>
</dbReference>
<evidence type="ECO:0000256" key="6">
    <source>
        <dbReference type="ARBA" id="ARBA00022723"/>
    </source>
</evidence>
<evidence type="ECO:0000313" key="11">
    <source>
        <dbReference type="EMBL" id="SIS73407.1"/>
    </source>
</evidence>
<dbReference type="SFLD" id="SFLDS00003">
    <property type="entry name" value="Haloacid_Dehalogenase"/>
    <property type="match status" value="1"/>
</dbReference>
<protein>
    <recommendedName>
        <fullName evidence="5 10">Phosphoglycolate phosphatase</fullName>
        <shortName evidence="10">PGP</shortName>
        <shortName evidence="10">PGPase</shortName>
        <ecNumber evidence="5 10">3.1.3.18</ecNumber>
    </recommendedName>
</protein>
<evidence type="ECO:0000256" key="10">
    <source>
        <dbReference type="HAMAP-Rule" id="MF_00495"/>
    </source>
</evidence>
<dbReference type="InterPro" id="IPR036412">
    <property type="entry name" value="HAD-like_sf"/>
</dbReference>
<keyword evidence="12" id="KW-1185">Reference proteome</keyword>
<dbReference type="GO" id="GO:0006281">
    <property type="term" value="P:DNA repair"/>
    <property type="evidence" value="ECO:0007669"/>
    <property type="project" value="TreeGrafter"/>
</dbReference>
<feature type="binding site" evidence="10">
    <location>
        <position position="7"/>
    </location>
    <ligand>
        <name>Mg(2+)</name>
        <dbReference type="ChEBI" id="CHEBI:18420"/>
    </ligand>
</feature>
<feature type="binding site" evidence="10">
    <location>
        <position position="166"/>
    </location>
    <ligand>
        <name>Mg(2+)</name>
        <dbReference type="ChEBI" id="CHEBI:18420"/>
    </ligand>
</feature>
<dbReference type="InterPro" id="IPR023214">
    <property type="entry name" value="HAD_sf"/>
</dbReference>
<dbReference type="EC" id="3.1.3.18" evidence="5 10"/>
<dbReference type="GO" id="GO:0046872">
    <property type="term" value="F:metal ion binding"/>
    <property type="evidence" value="ECO:0007669"/>
    <property type="project" value="UniProtKB-KW"/>
</dbReference>
<comment type="cofactor">
    <cofactor evidence="2 10">
        <name>Mg(2+)</name>
        <dbReference type="ChEBI" id="CHEBI:18420"/>
    </cofactor>
</comment>
<dbReference type="RefSeq" id="WP_076365078.1">
    <property type="nucleotide sequence ID" value="NZ_FTOM01000003.1"/>
</dbReference>
<reference evidence="12" key="1">
    <citation type="submission" date="2017-01" db="EMBL/GenBank/DDBJ databases">
        <authorList>
            <person name="Varghese N."/>
            <person name="Submissions S."/>
        </authorList>
    </citation>
    <scope>NUCLEOTIDE SEQUENCE [LARGE SCALE GENOMIC DNA]</scope>
    <source>
        <strain evidence="12">DSM 18714</strain>
    </source>
</reference>
<dbReference type="NCBIfam" id="TIGR01549">
    <property type="entry name" value="HAD-SF-IA-v1"/>
    <property type="match status" value="1"/>
</dbReference>
<accession>A0A1N7LHV4</accession>
<evidence type="ECO:0000256" key="7">
    <source>
        <dbReference type="ARBA" id="ARBA00022801"/>
    </source>
</evidence>
<comment type="function">
    <text evidence="10">Specifically catalyzes the dephosphorylation of 2-phosphoglycolate. Is involved in the dissimilation of the intracellular 2-phosphoglycolate formed during the DNA repair of 3'-phosphoglycolate ends, a major class of DNA lesions induced by oxidative stress.</text>
</comment>
<keyword evidence="9 10" id="KW-0119">Carbohydrate metabolism</keyword>
<dbReference type="GO" id="GO:0008967">
    <property type="term" value="F:phosphoglycolate phosphatase activity"/>
    <property type="evidence" value="ECO:0007669"/>
    <property type="project" value="UniProtKB-UniRule"/>
</dbReference>
<feature type="active site" description="Nucleophile" evidence="10">
    <location>
        <position position="7"/>
    </location>
</feature>
<proteinExistence type="inferred from homology"/>
<evidence type="ECO:0000256" key="4">
    <source>
        <dbReference type="ARBA" id="ARBA00006171"/>
    </source>
</evidence>
<comment type="catalytic activity">
    <reaction evidence="1 10">
        <text>2-phosphoglycolate + H2O = glycolate + phosphate</text>
        <dbReference type="Rhea" id="RHEA:14369"/>
        <dbReference type="ChEBI" id="CHEBI:15377"/>
        <dbReference type="ChEBI" id="CHEBI:29805"/>
        <dbReference type="ChEBI" id="CHEBI:43474"/>
        <dbReference type="ChEBI" id="CHEBI:58033"/>
        <dbReference type="EC" id="3.1.3.18"/>
    </reaction>
</comment>
<organism evidence="11 12">
    <name type="scientific">Phaeovulum vinaykumarii</name>
    <dbReference type="NCBI Taxonomy" id="407234"/>
    <lineage>
        <taxon>Bacteria</taxon>
        <taxon>Pseudomonadati</taxon>
        <taxon>Pseudomonadota</taxon>
        <taxon>Alphaproteobacteria</taxon>
        <taxon>Rhodobacterales</taxon>
        <taxon>Paracoccaceae</taxon>
        <taxon>Phaeovulum</taxon>
    </lineage>
</organism>
<sequence length="218" mass="23512">MATIVFDLDGTLIDSAPDIHAASNAVLAEAGFDPLTFDEVRSFVGKGVPHLVGCLLEARGQPREGELFDRLYADFTARYHTAVTLTQPYLGVMDALEMLRTRGHVLGVCTNKPVAPARAVLDHLGMSDYFGAVLGGDSLPVRKPDPEPLLATFAALGGGQPVFVGDSEVDAQTAEAARIPFALYTGGYRKTPVTEMHHDALFDDFDALPELVEWLAWL</sequence>
<dbReference type="GO" id="GO:0005829">
    <property type="term" value="C:cytosol"/>
    <property type="evidence" value="ECO:0007669"/>
    <property type="project" value="TreeGrafter"/>
</dbReference>
<dbReference type="EMBL" id="FTOM01000003">
    <property type="protein sequence ID" value="SIS73407.1"/>
    <property type="molecule type" value="Genomic_DNA"/>
</dbReference>
<evidence type="ECO:0000313" key="12">
    <source>
        <dbReference type="Proteomes" id="UP000186098"/>
    </source>
</evidence>
<evidence type="ECO:0000256" key="9">
    <source>
        <dbReference type="ARBA" id="ARBA00023277"/>
    </source>
</evidence>